<name>A0ABY8C340_9MICO</name>
<sequence>MSTFRSPLISSSVPYVTDRVPEEARQYLPHDPDERLDAQRVLAFVEGTRDKPDVRLAVLGTLRAHSTNGAETPSSVVAVLFAAIAILVSSTASMSDFGVALASIFGVGSVILGGWFVKTAFAAHARRITCGVWLAAYEDALRS</sequence>
<keyword evidence="1" id="KW-0812">Transmembrane</keyword>
<organism evidence="2 3">
    <name type="scientific">Microbacterium horticulturae</name>
    <dbReference type="NCBI Taxonomy" id="3028316"/>
    <lineage>
        <taxon>Bacteria</taxon>
        <taxon>Bacillati</taxon>
        <taxon>Actinomycetota</taxon>
        <taxon>Actinomycetes</taxon>
        <taxon>Micrococcales</taxon>
        <taxon>Microbacteriaceae</taxon>
        <taxon>Microbacterium</taxon>
    </lineage>
</organism>
<reference evidence="2 3" key="1">
    <citation type="submission" date="2023-03" db="EMBL/GenBank/DDBJ databases">
        <title>Genome sequence of Microbacterium sp. KACC 23027.</title>
        <authorList>
            <person name="Kim S."/>
            <person name="Heo J."/>
            <person name="Kwon S.-W."/>
        </authorList>
    </citation>
    <scope>NUCLEOTIDE SEQUENCE [LARGE SCALE GENOMIC DNA]</scope>
    <source>
        <strain evidence="2 3">KACC 23027</strain>
    </source>
</reference>
<feature type="transmembrane region" description="Helical" evidence="1">
    <location>
        <begin position="97"/>
        <end position="117"/>
    </location>
</feature>
<gene>
    <name evidence="2" type="ORF">PU630_02630</name>
</gene>
<accession>A0ABY8C340</accession>
<evidence type="ECO:0000313" key="3">
    <source>
        <dbReference type="Proteomes" id="UP001214553"/>
    </source>
</evidence>
<dbReference type="RefSeq" id="WP_275278805.1">
    <property type="nucleotide sequence ID" value="NZ_CP119108.1"/>
</dbReference>
<keyword evidence="3" id="KW-1185">Reference proteome</keyword>
<keyword evidence="1" id="KW-1133">Transmembrane helix</keyword>
<evidence type="ECO:0000256" key="1">
    <source>
        <dbReference type="SAM" id="Phobius"/>
    </source>
</evidence>
<dbReference type="Proteomes" id="UP001214553">
    <property type="component" value="Chromosome"/>
</dbReference>
<evidence type="ECO:0000313" key="2">
    <source>
        <dbReference type="EMBL" id="WEG09481.1"/>
    </source>
</evidence>
<protein>
    <submittedName>
        <fullName evidence="2">Uncharacterized protein</fullName>
    </submittedName>
</protein>
<proteinExistence type="predicted"/>
<dbReference type="EMBL" id="CP119108">
    <property type="protein sequence ID" value="WEG09481.1"/>
    <property type="molecule type" value="Genomic_DNA"/>
</dbReference>
<feature type="transmembrane region" description="Helical" evidence="1">
    <location>
        <begin position="72"/>
        <end position="91"/>
    </location>
</feature>
<keyword evidence="1" id="KW-0472">Membrane</keyword>